<accession>A0A0U1LSE0</accession>
<evidence type="ECO:0000313" key="1">
    <source>
        <dbReference type="EMBL" id="CRG85437.1"/>
    </source>
</evidence>
<dbReference type="OrthoDB" id="4227363at2759"/>
<proteinExistence type="predicted"/>
<gene>
    <name evidence="1" type="ORF">PISL3812_02500</name>
</gene>
<keyword evidence="2" id="KW-1185">Reference proteome</keyword>
<sequence>MGQVIDLGIGIFENPRQEQCLLSRTTATLVFQGDAAYHANEITNATDLKGIWVILKRELTVTLRLETNWRFMSSLPAVVKQLADAVERVLIASSFKYPSYYAKALIDPKIAYEGNCHAQYEHLQSLGHVLDENVAAGLSSKFPDEGKFSNDTMLMEERDLWTESDEDILSSYENSMSLSVGSYVPLSQRPLRSFVKEEVNGYESKNDSAIFQWGDSDYECDFNLQPHDERRESMFLSSSLNLGTTSDITMENTISCGTAPLCESVAHSKYPKAYSESSIMDDSTSLPILSASPSTISSAFHDIPLTPILTADDENIDIIISDLGHHLDEDTARVASFLVT</sequence>
<protein>
    <submittedName>
        <fullName evidence="1">Uncharacterized protein</fullName>
    </submittedName>
</protein>
<organism evidence="1 2">
    <name type="scientific">Talaromyces islandicus</name>
    <name type="common">Penicillium islandicum</name>
    <dbReference type="NCBI Taxonomy" id="28573"/>
    <lineage>
        <taxon>Eukaryota</taxon>
        <taxon>Fungi</taxon>
        <taxon>Dikarya</taxon>
        <taxon>Ascomycota</taxon>
        <taxon>Pezizomycotina</taxon>
        <taxon>Eurotiomycetes</taxon>
        <taxon>Eurotiomycetidae</taxon>
        <taxon>Eurotiales</taxon>
        <taxon>Trichocomaceae</taxon>
        <taxon>Talaromyces</taxon>
        <taxon>Talaromyces sect. Islandici</taxon>
    </lineage>
</organism>
<reference evidence="1 2" key="1">
    <citation type="submission" date="2015-04" db="EMBL/GenBank/DDBJ databases">
        <authorList>
            <person name="Syromyatnikov M.Y."/>
            <person name="Popov V.N."/>
        </authorList>
    </citation>
    <scope>NUCLEOTIDE SEQUENCE [LARGE SCALE GENOMIC DNA]</scope>
    <source>
        <strain evidence="1">WF-38-12</strain>
    </source>
</reference>
<name>A0A0U1LSE0_TALIS</name>
<dbReference type="Proteomes" id="UP000054383">
    <property type="component" value="Unassembled WGS sequence"/>
</dbReference>
<dbReference type="AlphaFoldDB" id="A0A0U1LSE0"/>
<evidence type="ECO:0000313" key="2">
    <source>
        <dbReference type="Proteomes" id="UP000054383"/>
    </source>
</evidence>
<dbReference type="EMBL" id="CVMT01000002">
    <property type="protein sequence ID" value="CRG85437.1"/>
    <property type="molecule type" value="Genomic_DNA"/>
</dbReference>